<keyword evidence="2" id="KW-0472">Membrane</keyword>
<reference evidence="3 4" key="1">
    <citation type="journal article" date="2019" name="Gigascience">
        <title>Whole-genome sequence of the oriental lung fluke Paragonimus westermani.</title>
        <authorList>
            <person name="Oey H."/>
            <person name="Zakrzewski M."/>
            <person name="Narain K."/>
            <person name="Devi K.R."/>
            <person name="Agatsuma T."/>
            <person name="Nawaratna S."/>
            <person name="Gobert G.N."/>
            <person name="Jones M.K."/>
            <person name="Ragan M.A."/>
            <person name="McManus D.P."/>
            <person name="Krause L."/>
        </authorList>
    </citation>
    <scope>NUCLEOTIDE SEQUENCE [LARGE SCALE GENOMIC DNA]</scope>
    <source>
        <strain evidence="3 4">IND2009</strain>
    </source>
</reference>
<feature type="transmembrane region" description="Helical" evidence="2">
    <location>
        <begin position="63"/>
        <end position="88"/>
    </location>
</feature>
<gene>
    <name evidence="3" type="ORF">DEA37_0009896</name>
</gene>
<evidence type="ECO:0000313" key="4">
    <source>
        <dbReference type="Proteomes" id="UP000324629"/>
    </source>
</evidence>
<accession>A0A5J4NMZ0</accession>
<evidence type="ECO:0000256" key="2">
    <source>
        <dbReference type="SAM" id="Phobius"/>
    </source>
</evidence>
<sequence length="116" mass="12674">MSKMRCDAAGPITLLICCLMLCGILFVTAGWFVPNTYSLNSSLPATVNEANIYRYERVESGKAVSTVIGMVCLLFADVGLLIMLVNVVTKCGCTQKHLPDHESNERVPVLPSPKQR</sequence>
<evidence type="ECO:0000256" key="1">
    <source>
        <dbReference type="SAM" id="MobiDB-lite"/>
    </source>
</evidence>
<protein>
    <submittedName>
        <fullName evidence="3">Uncharacterized protein</fullName>
    </submittedName>
</protein>
<evidence type="ECO:0000313" key="3">
    <source>
        <dbReference type="EMBL" id="KAA3676933.1"/>
    </source>
</evidence>
<dbReference type="AlphaFoldDB" id="A0A5J4NMZ0"/>
<name>A0A5J4NMZ0_9TREM</name>
<feature type="region of interest" description="Disordered" evidence="1">
    <location>
        <begin position="96"/>
        <end position="116"/>
    </location>
</feature>
<keyword evidence="2" id="KW-0812">Transmembrane</keyword>
<proteinExistence type="predicted"/>
<organism evidence="3 4">
    <name type="scientific">Paragonimus westermani</name>
    <dbReference type="NCBI Taxonomy" id="34504"/>
    <lineage>
        <taxon>Eukaryota</taxon>
        <taxon>Metazoa</taxon>
        <taxon>Spiralia</taxon>
        <taxon>Lophotrochozoa</taxon>
        <taxon>Platyhelminthes</taxon>
        <taxon>Trematoda</taxon>
        <taxon>Digenea</taxon>
        <taxon>Plagiorchiida</taxon>
        <taxon>Troglotremata</taxon>
        <taxon>Troglotrematidae</taxon>
        <taxon>Paragonimus</taxon>
    </lineage>
</organism>
<feature type="transmembrane region" description="Helical" evidence="2">
    <location>
        <begin position="12"/>
        <end position="33"/>
    </location>
</feature>
<dbReference type="EMBL" id="QNGE01001741">
    <property type="protein sequence ID" value="KAA3676933.1"/>
    <property type="molecule type" value="Genomic_DNA"/>
</dbReference>
<comment type="caution">
    <text evidence="3">The sequence shown here is derived from an EMBL/GenBank/DDBJ whole genome shotgun (WGS) entry which is preliminary data.</text>
</comment>
<dbReference type="Proteomes" id="UP000324629">
    <property type="component" value="Unassembled WGS sequence"/>
</dbReference>
<keyword evidence="4" id="KW-1185">Reference proteome</keyword>
<keyword evidence="2" id="KW-1133">Transmembrane helix</keyword>